<organism evidence="23 24">
    <name type="scientific">Leishmania donovani</name>
    <dbReference type="NCBI Taxonomy" id="5661"/>
    <lineage>
        <taxon>Eukaryota</taxon>
        <taxon>Discoba</taxon>
        <taxon>Euglenozoa</taxon>
        <taxon>Kinetoplastea</taxon>
        <taxon>Metakinetoplastina</taxon>
        <taxon>Trypanosomatida</taxon>
        <taxon>Trypanosomatidae</taxon>
        <taxon>Leishmaniinae</taxon>
        <taxon>Leishmania</taxon>
    </lineage>
</organism>
<keyword evidence="9" id="KW-0547">Nucleotide-binding</keyword>
<keyword evidence="17 23" id="KW-0456">Lyase</keyword>
<dbReference type="SUPFAM" id="SSF55073">
    <property type="entry name" value="Nucleotide cyclase"/>
    <property type="match status" value="1"/>
</dbReference>
<dbReference type="InterPro" id="IPR029787">
    <property type="entry name" value="Nucleotide_cyclase"/>
</dbReference>
<evidence type="ECO:0000256" key="18">
    <source>
        <dbReference type="ARBA" id="ARBA00032597"/>
    </source>
</evidence>
<dbReference type="InterPro" id="IPR057399">
    <property type="entry name" value="GRESAG4.1/3_peripasmic_1"/>
</dbReference>
<evidence type="ECO:0000256" key="12">
    <source>
        <dbReference type="ARBA" id="ARBA00022989"/>
    </source>
</evidence>
<comment type="function">
    <text evidence="3">Could act as a receptor for an unknown ligand.</text>
</comment>
<dbReference type="SMART" id="SM00044">
    <property type="entry name" value="CYCc"/>
    <property type="match status" value="1"/>
</dbReference>
<evidence type="ECO:0000256" key="15">
    <source>
        <dbReference type="ARBA" id="ARBA00023170"/>
    </source>
</evidence>
<evidence type="ECO:0000256" key="4">
    <source>
        <dbReference type="ARBA" id="ARBA00004141"/>
    </source>
</evidence>
<evidence type="ECO:0000256" key="19">
    <source>
        <dbReference type="ARBA" id="ARBA00032637"/>
    </source>
</evidence>
<keyword evidence="16" id="KW-0325">Glycoprotein</keyword>
<comment type="subcellular location">
    <subcellularLocation>
        <location evidence="4">Membrane</location>
        <topology evidence="4">Multi-pass membrane protein</topology>
    </subcellularLocation>
</comment>
<evidence type="ECO:0000256" key="6">
    <source>
        <dbReference type="ARBA" id="ARBA00012201"/>
    </source>
</evidence>
<dbReference type="VEuPathDB" id="TriTrypDB:LdCL_170007000"/>
<feature type="domain" description="Guanylate cyclase" evidence="22">
    <location>
        <begin position="931"/>
        <end position="1085"/>
    </location>
</feature>
<keyword evidence="7 21" id="KW-0812">Transmembrane</keyword>
<dbReference type="GO" id="GO:0004016">
    <property type="term" value="F:adenylate cyclase activity"/>
    <property type="evidence" value="ECO:0007669"/>
    <property type="project" value="UniProtKB-EC"/>
</dbReference>
<dbReference type="EC" id="4.6.1.1" evidence="6"/>
<protein>
    <recommendedName>
        <fullName evidence="6">adenylate cyclase</fullName>
        <ecNumber evidence="6">4.6.1.1</ecNumber>
    </recommendedName>
    <alternativeName>
        <fullName evidence="18">ATP pyrophosphate-lyase</fullName>
    </alternativeName>
    <alternativeName>
        <fullName evidence="19">Adenylyl cyclase</fullName>
    </alternativeName>
</protein>
<dbReference type="SUPFAM" id="SSF53822">
    <property type="entry name" value="Periplasmic binding protein-like I"/>
    <property type="match status" value="1"/>
</dbReference>
<dbReference type="Pfam" id="PF25493">
    <property type="entry name" value="Peripla_BP_A-cyclase"/>
    <property type="match status" value="1"/>
</dbReference>
<proteinExistence type="inferred from homology"/>
<dbReference type="GO" id="GO:0016020">
    <property type="term" value="C:membrane"/>
    <property type="evidence" value="ECO:0007669"/>
    <property type="project" value="UniProtKB-SubCell"/>
</dbReference>
<evidence type="ECO:0000256" key="17">
    <source>
        <dbReference type="ARBA" id="ARBA00023239"/>
    </source>
</evidence>
<comment type="cofactor">
    <cofactor evidence="2">
        <name>Mg(2+)</name>
        <dbReference type="ChEBI" id="CHEBI:18420"/>
    </cofactor>
</comment>
<reference evidence="23 24" key="1">
    <citation type="journal article" date="2018" name="Sci. Rep.">
        <title>A complete Leishmania donovani reference genome identifies novel genetic variations associated with virulence.</title>
        <authorList>
            <person name="Lypaczewski P."/>
            <person name="Hoshizaki J."/>
            <person name="Zhang W.-W."/>
            <person name="McCall L.-I."/>
            <person name="Torcivia-Rodriguez J."/>
            <person name="Simonyan V."/>
            <person name="Kaur A."/>
            <person name="Dewar K."/>
            <person name="Matlashewski G."/>
        </authorList>
    </citation>
    <scope>NUCLEOTIDE SEQUENCE [LARGE SCALE GENOMIC DNA]</scope>
    <source>
        <strain evidence="23 24">LdCL</strain>
    </source>
</reference>
<evidence type="ECO:0000313" key="23">
    <source>
        <dbReference type="EMBL" id="AYU77775.1"/>
    </source>
</evidence>
<dbReference type="InterPro" id="IPR050697">
    <property type="entry name" value="Adenylyl/Guanylyl_Cyclase_3/4"/>
</dbReference>
<keyword evidence="11" id="KW-0460">Magnesium</keyword>
<dbReference type="CDD" id="cd07556">
    <property type="entry name" value="Nucleotidyl_cyc_III"/>
    <property type="match status" value="1"/>
</dbReference>
<evidence type="ECO:0000259" key="22">
    <source>
        <dbReference type="PROSITE" id="PS50125"/>
    </source>
</evidence>
<dbReference type="VEuPathDB" id="TriTrypDB:LdBPK_170120.1"/>
<dbReference type="Gene3D" id="3.30.70.1230">
    <property type="entry name" value="Nucleotide cyclase"/>
    <property type="match status" value="1"/>
</dbReference>
<dbReference type="GO" id="GO:0005524">
    <property type="term" value="F:ATP binding"/>
    <property type="evidence" value="ECO:0007669"/>
    <property type="project" value="UniProtKB-KW"/>
</dbReference>
<dbReference type="PROSITE" id="PS50125">
    <property type="entry name" value="GUANYLATE_CYCLASE_2"/>
    <property type="match status" value="1"/>
</dbReference>
<evidence type="ECO:0000256" key="14">
    <source>
        <dbReference type="ARBA" id="ARBA00023136"/>
    </source>
</evidence>
<dbReference type="Gene3D" id="3.40.50.2300">
    <property type="match status" value="2"/>
</dbReference>
<feature type="region of interest" description="Disordered" evidence="20">
    <location>
        <begin position="1268"/>
        <end position="1297"/>
    </location>
</feature>
<dbReference type="PANTHER" id="PTHR43081:SF1">
    <property type="entry name" value="ADENYLATE CYCLASE, TERMINAL-DIFFERENTIATION SPECIFIC"/>
    <property type="match status" value="1"/>
</dbReference>
<gene>
    <name evidence="23" type="ORF">LdCL_170007000</name>
</gene>
<dbReference type="Pfam" id="PF25495">
    <property type="entry name" value="Peripla_BP_A-cyclase_1"/>
    <property type="match status" value="1"/>
</dbReference>
<evidence type="ECO:0000256" key="1">
    <source>
        <dbReference type="ARBA" id="ARBA00001593"/>
    </source>
</evidence>
<evidence type="ECO:0000256" key="11">
    <source>
        <dbReference type="ARBA" id="ARBA00022842"/>
    </source>
</evidence>
<evidence type="ECO:0000256" key="9">
    <source>
        <dbReference type="ARBA" id="ARBA00022741"/>
    </source>
</evidence>
<accession>A0A3S7WU94</accession>
<keyword evidence="13" id="KW-0115">cAMP biosynthesis</keyword>
<keyword evidence="12 21" id="KW-1133">Transmembrane helix</keyword>
<evidence type="ECO:0000256" key="21">
    <source>
        <dbReference type="SAM" id="Phobius"/>
    </source>
</evidence>
<dbReference type="EMBL" id="CP029516">
    <property type="protein sequence ID" value="AYU77775.1"/>
    <property type="molecule type" value="Genomic_DNA"/>
</dbReference>
<keyword evidence="14 21" id="KW-0472">Membrane</keyword>
<evidence type="ECO:0000313" key="24">
    <source>
        <dbReference type="Proteomes" id="UP000274082"/>
    </source>
</evidence>
<feature type="transmembrane region" description="Helical" evidence="21">
    <location>
        <begin position="32"/>
        <end position="51"/>
    </location>
</feature>
<sequence>MQIRPSLGGCLRHGGAGDHAARRLSRLRAAKVFVPTAVVCVVLCCAPWVMAEITNDAEREPVYILNAMYSTEAYTNEDAKALWTGMDMAFYNSHYTAAGGRPIKILHPDPDQDNLYDIAEVILHSLARQEKLLAVLGPYLDGRLTAALSNADVVQSGLMLIAPFTGSSGVRTWSDSVYFTRAEPMVELKVVLTHIVNRLRARRVAFMRLTGMHFGGEELTYVQDTLTSLLRDPAVLYTVPYSESSVEVDEEAFDAMADTNPQVIIVWAAPVQQVIYFLEKVLTDPRTSSAYVISCSMIQRVVFDVYKRLLSAGSIKPQDGRILASATTSPVSGEGLKYMEVFKAQMSNYIENSGSFDYYPDDDSTGTLGQKARSEAPLSRKYTVDEFFQAHPSIAKLMALGWLSGTLVQQTLEQTDWIVNRSTYKAGLFNQNRFVIGGDYVLGDYGGPCEPLAQFLGASCYCNQGGHSSILTVLQNASWDIVPDSSFKYPQSECNSSKSQIVKAVSVLALLHQGYPKLIDAGMQLNEVLPHAFDDNLCKGYKVSSIFLRVETAKAQQLFDAEVSNYSVDIIAGPIFQALDVGKIFVLNPLYNHPQPRTEKRNYVYLMPTLEQQIYVMYSKIDALRTRTDVFEDTAVVLRGYSAQEVVEISEILFKTAGTFNLPDPSIATISFTDSLRGLLSPRAINVVIGMKDGDSVHFADFLAKYTDVMVVVCFDELTMYYEELRATFSVQPTSVQARLMSFSSLPLWTDTSAEAEARWPILGHFHKIFPDPINHTPSLLRDVIIAGFIQELVSTTTVAETRLLTNAVYINGGVTTYGFTLGNFEWGCTATTSGDSCVYKNYGASNIEILSIQRMLDPTVPQLSSPSTPTMEYRPRQRSHALTPAQRNGLIAGCVVGAVVLIATCTLLLYCCMDNRNNDAAPKDGDEPVTLLFTDIESSTALWAALPQLMSDAIAAHHRVIRQLVKKYGCYEVKTIGDSFMIACRSAHSAVSLACEIQTKLLKHDWGTEALDHAYREFELARVDTLDDYEPPTARLSEEEYAALWCGLRVRVGIHTGLTDIRYDEVTKGYDYYGDTSNMAARTEAVANGGQVVATEAAWWALSNDERAGIAHTAMGPQGLRGVPFAVEMFQLNAVPGRRHAALRTEIEAILPDDTATDTASSAAGALLSSVETMSDPAAGIAFVLASCFAPYPAAQRVRELQPLLSKWGVGAPPRSRLVSEEDYCQGLMNRLAIRIATVSQARLRLTREDAADGKFKLASSEALNPLAREGDSAAGGVRPRLPGSPVTSLPAGGSSSMREWRVLTRLMNDTQRPSVTHLSQQRPSNLTSFTEAQDAAFPLNAHCGPESTVENSGADDEEIVIVRVSRNPHYARHAFE</sequence>
<evidence type="ECO:0000256" key="13">
    <source>
        <dbReference type="ARBA" id="ARBA00022998"/>
    </source>
</evidence>
<keyword evidence="8" id="KW-0479">Metal-binding</keyword>
<dbReference type="InterPro" id="IPR028082">
    <property type="entry name" value="Peripla_BP_I"/>
</dbReference>
<dbReference type="VEuPathDB" id="TriTrypDB:LDHU3_17.0340"/>
<keyword evidence="15 23" id="KW-0675">Receptor</keyword>
<evidence type="ECO:0000256" key="5">
    <source>
        <dbReference type="ARBA" id="ARBA00005381"/>
    </source>
</evidence>
<evidence type="ECO:0000256" key="7">
    <source>
        <dbReference type="ARBA" id="ARBA00022692"/>
    </source>
</evidence>
<comment type="catalytic activity">
    <reaction evidence="1">
        <text>ATP = 3',5'-cyclic AMP + diphosphate</text>
        <dbReference type="Rhea" id="RHEA:15389"/>
        <dbReference type="ChEBI" id="CHEBI:30616"/>
        <dbReference type="ChEBI" id="CHEBI:33019"/>
        <dbReference type="ChEBI" id="CHEBI:58165"/>
        <dbReference type="EC" id="4.6.1.1"/>
    </reaction>
</comment>
<dbReference type="OrthoDB" id="260718at2759"/>
<name>A0A3S7WU94_LEIDO</name>
<dbReference type="Proteomes" id="UP000274082">
    <property type="component" value="Chromosome 17"/>
</dbReference>
<dbReference type="InterPro" id="IPR057398">
    <property type="entry name" value="GRESAG4.1/3_peripasmic_2"/>
</dbReference>
<dbReference type="FunFam" id="3.30.70.1230:FF:000022">
    <property type="entry name" value="Receptor-type adenylate cyclase GRESAG 4, putative"/>
    <property type="match status" value="1"/>
</dbReference>
<evidence type="ECO:0000256" key="20">
    <source>
        <dbReference type="SAM" id="MobiDB-lite"/>
    </source>
</evidence>
<keyword evidence="10" id="KW-0067">ATP-binding</keyword>
<evidence type="ECO:0000256" key="3">
    <source>
        <dbReference type="ARBA" id="ARBA00002708"/>
    </source>
</evidence>
<evidence type="ECO:0000256" key="16">
    <source>
        <dbReference type="ARBA" id="ARBA00023180"/>
    </source>
</evidence>
<evidence type="ECO:0000256" key="8">
    <source>
        <dbReference type="ARBA" id="ARBA00022723"/>
    </source>
</evidence>
<evidence type="ECO:0000256" key="10">
    <source>
        <dbReference type="ARBA" id="ARBA00022840"/>
    </source>
</evidence>
<dbReference type="GO" id="GO:0006171">
    <property type="term" value="P:cAMP biosynthetic process"/>
    <property type="evidence" value="ECO:0007669"/>
    <property type="project" value="UniProtKB-KW"/>
</dbReference>
<evidence type="ECO:0000256" key="2">
    <source>
        <dbReference type="ARBA" id="ARBA00001946"/>
    </source>
</evidence>
<dbReference type="PANTHER" id="PTHR43081">
    <property type="entry name" value="ADENYLATE CYCLASE, TERMINAL-DIFFERENTIATION SPECIFIC-RELATED"/>
    <property type="match status" value="1"/>
</dbReference>
<dbReference type="GO" id="GO:0046872">
    <property type="term" value="F:metal ion binding"/>
    <property type="evidence" value="ECO:0007669"/>
    <property type="project" value="UniProtKB-KW"/>
</dbReference>
<comment type="similarity">
    <text evidence="5">Belongs to the adenylyl cyclase class-3 family.</text>
</comment>
<dbReference type="InterPro" id="IPR001054">
    <property type="entry name" value="A/G_cyclase"/>
</dbReference>
<dbReference type="Pfam" id="PF00211">
    <property type="entry name" value="Guanylate_cyc"/>
    <property type="match status" value="1"/>
</dbReference>
<keyword evidence="24" id="KW-1185">Reference proteome</keyword>
<dbReference type="GO" id="GO:0035556">
    <property type="term" value="P:intracellular signal transduction"/>
    <property type="evidence" value="ECO:0007669"/>
    <property type="project" value="InterPro"/>
</dbReference>